<dbReference type="InterPro" id="IPR012334">
    <property type="entry name" value="Pectin_lyas_fold"/>
</dbReference>
<dbReference type="CDD" id="cd14251">
    <property type="entry name" value="PL-6"/>
    <property type="match status" value="1"/>
</dbReference>
<name>A0ABQ0A7N3_9GAMM</name>
<dbReference type="InterPro" id="IPR011050">
    <property type="entry name" value="Pectin_lyase_fold/virulence"/>
</dbReference>
<dbReference type="SUPFAM" id="SSF51126">
    <property type="entry name" value="Pectin lyase-like"/>
    <property type="match status" value="2"/>
</dbReference>
<evidence type="ECO:0008006" key="3">
    <source>
        <dbReference type="Google" id="ProtNLM"/>
    </source>
</evidence>
<dbReference type="Pfam" id="PF14592">
    <property type="entry name" value="Chondroitinas_B"/>
    <property type="match status" value="1"/>
</dbReference>
<accession>A0ABQ0A7N3</accession>
<evidence type="ECO:0000313" key="1">
    <source>
        <dbReference type="EMBL" id="GAA6167659.1"/>
    </source>
</evidence>
<organism evidence="1 2">
    <name type="scientific">Sessilibacter corallicola</name>
    <dbReference type="NCBI Taxonomy" id="2904075"/>
    <lineage>
        <taxon>Bacteria</taxon>
        <taxon>Pseudomonadati</taxon>
        <taxon>Pseudomonadota</taxon>
        <taxon>Gammaproteobacteria</taxon>
        <taxon>Cellvibrionales</taxon>
        <taxon>Cellvibrionaceae</taxon>
        <taxon>Sessilibacter</taxon>
    </lineage>
</organism>
<dbReference type="Gene3D" id="2.160.20.10">
    <property type="entry name" value="Single-stranded right-handed beta-helix, Pectin lyase-like"/>
    <property type="match status" value="2"/>
</dbReference>
<dbReference type="EMBL" id="BAABWN010000004">
    <property type="protein sequence ID" value="GAA6167659.1"/>
    <property type="molecule type" value="Genomic_DNA"/>
</dbReference>
<proteinExistence type="predicted"/>
<reference evidence="1 2" key="1">
    <citation type="submission" date="2024-04" db="EMBL/GenBank/DDBJ databases">
        <title>Draft genome sequence of Sessilibacter corallicola NBRC 116591.</title>
        <authorList>
            <person name="Miyakawa T."/>
            <person name="Kusuya Y."/>
            <person name="Miura T."/>
        </authorList>
    </citation>
    <scope>NUCLEOTIDE SEQUENCE [LARGE SCALE GENOMIC DNA]</scope>
    <source>
        <strain evidence="1 2">KU-00831-HH</strain>
    </source>
</reference>
<keyword evidence="2" id="KW-1185">Reference proteome</keyword>
<protein>
    <recommendedName>
        <fullName evidence="3">Alginate lyase</fullName>
    </recommendedName>
</protein>
<dbReference type="InterPro" id="IPR006626">
    <property type="entry name" value="PbH1"/>
</dbReference>
<dbReference type="Proteomes" id="UP001465153">
    <property type="component" value="Unassembled WGS sequence"/>
</dbReference>
<dbReference type="RefSeq" id="WP_353302269.1">
    <property type="nucleotide sequence ID" value="NZ_BAABWN010000004.1"/>
</dbReference>
<comment type="caution">
    <text evidence="1">The sequence shown here is derived from an EMBL/GenBank/DDBJ whole genome shotgun (WGS) entry which is preliminary data.</text>
</comment>
<evidence type="ECO:0000313" key="2">
    <source>
        <dbReference type="Proteomes" id="UP001465153"/>
    </source>
</evidence>
<dbReference type="InterPro" id="IPR039513">
    <property type="entry name" value="PL-6"/>
</dbReference>
<gene>
    <name evidence="1" type="ORF">NBRC116591_14690</name>
</gene>
<dbReference type="SMART" id="SM00710">
    <property type="entry name" value="PbH1"/>
    <property type="match status" value="5"/>
</dbReference>
<sequence>MDIFRKTIIPVVLTLVISNVAVAAEYVVKNKSDYHSRAQGLAPGDTLILADGVWNDFEIVFEGYGTAEQPITLKAQNKGSVFITGKSNLKLAGEYLVVSGLIFKDGYTPTDSVISFRKSKTQLANYSQVTEVVIDSFNNPERFEQDYWVAIYGKHNRFDHNHLEGKRNKGVTLAVRLDSEASRENYHRIDHNYFGPRPILGSNGGETLRIGTSHYSRSNSFTTVENNYFDRCDGELEIISNKSGSNVFRGNVFYQSRGTLTLRHGHDNLLENNVFFGNNADHTGGIRVINKRQTVRNNYLEGLAGYRFGGALVVMNGVPNSPINRYDRVEDSIIENNTLINSDHVQLAAGSDSERSAVPVRTQFNNNLFYHKDKKDTFTVYDDISGISFNNNLVHKVKDFQIKEGFESKNVKIKRAKNRLFYPTKKSFSDVGVARTLDPIAKNKTGVSWYAKTEASETFSTGKTIHVTPGAGEFERAVANAQAGDSIYLSPGNYLVNKFLTVDKPLTVIGDGKVTVEFARSTLFEIVNGGSLYLKGLSITGKSSPDYVGNSVIRTSRYSMLNNYQIKIEDCEVSDLDVNRFFNFLSVSKSTMADNIEIINSNFRNVSGSILKLDKESDDFGIYNAEYVTISGSSFENIQGSLVDFYRGGTDESTFGPHFSLTNSVLNRVGLGSRNKSQASIYLHGVQVSTLQNNRFINSSPIKVNHTVGDPKTHIVDNSFSNTPLPTVVEFHFSDKEHTALIENNTSNDG</sequence>